<evidence type="ECO:0000256" key="3">
    <source>
        <dbReference type="ARBA" id="ARBA00022723"/>
    </source>
</evidence>
<evidence type="ECO:0000256" key="7">
    <source>
        <dbReference type="ARBA" id="ARBA00023242"/>
    </source>
</evidence>
<dbReference type="InterPro" id="IPR000504">
    <property type="entry name" value="RRM_dom"/>
</dbReference>
<evidence type="ECO:0000256" key="6">
    <source>
        <dbReference type="ARBA" id="ARBA00022833"/>
    </source>
</evidence>
<evidence type="ECO:0000256" key="1">
    <source>
        <dbReference type="ARBA" id="ARBA00004123"/>
    </source>
</evidence>
<reference evidence="12 13" key="1">
    <citation type="journal article" date="2019" name="Genome Biol. Evol.">
        <title>The Rhododendron genome and chromosomal organization provide insight into shared whole-genome duplications across the heath family (Ericaceae).</title>
        <authorList>
            <person name="Soza V.L."/>
            <person name="Lindsley D."/>
            <person name="Waalkes A."/>
            <person name="Ramage E."/>
            <person name="Patwardhan R.P."/>
            <person name="Burton J.N."/>
            <person name="Adey A."/>
            <person name="Kumar A."/>
            <person name="Qiu R."/>
            <person name="Shendure J."/>
            <person name="Hall B."/>
        </authorList>
    </citation>
    <scope>NUCLEOTIDE SEQUENCE [LARGE SCALE GENOMIC DNA]</scope>
    <source>
        <strain evidence="12">RSF 1966-606</strain>
    </source>
</reference>
<evidence type="ECO:0000256" key="9">
    <source>
        <dbReference type="SAM" id="Coils"/>
    </source>
</evidence>
<evidence type="ECO:0000256" key="4">
    <source>
        <dbReference type="ARBA" id="ARBA00022737"/>
    </source>
</evidence>
<comment type="subcellular location">
    <subcellularLocation>
        <location evidence="1">Nucleus</location>
    </subcellularLocation>
</comment>
<keyword evidence="5" id="KW-0863">Zinc-finger</keyword>
<dbReference type="SMART" id="SM00360">
    <property type="entry name" value="RRM"/>
    <property type="match status" value="1"/>
</dbReference>
<dbReference type="InterPro" id="IPR012677">
    <property type="entry name" value="Nucleotide-bd_a/b_plait_sf"/>
</dbReference>
<dbReference type="SUPFAM" id="SSF54928">
    <property type="entry name" value="RNA-binding domain, RBD"/>
    <property type="match status" value="1"/>
</dbReference>
<feature type="region of interest" description="Disordered" evidence="10">
    <location>
        <begin position="29"/>
        <end position="57"/>
    </location>
</feature>
<dbReference type="GO" id="GO:0005737">
    <property type="term" value="C:cytoplasm"/>
    <property type="evidence" value="ECO:0007669"/>
    <property type="project" value="TreeGrafter"/>
</dbReference>
<keyword evidence="7" id="KW-0539">Nucleus</keyword>
<comment type="caution">
    <text evidence="12">The sequence shown here is derived from an EMBL/GenBank/DDBJ whole genome shotgun (WGS) entry which is preliminary data.</text>
</comment>
<evidence type="ECO:0000256" key="2">
    <source>
        <dbReference type="ARBA" id="ARBA00008423"/>
    </source>
</evidence>
<feature type="coiled-coil region" evidence="9">
    <location>
        <begin position="195"/>
        <end position="222"/>
    </location>
</feature>
<dbReference type="Proteomes" id="UP000428333">
    <property type="component" value="Linkage Group LG02"/>
</dbReference>
<evidence type="ECO:0000259" key="11">
    <source>
        <dbReference type="PROSITE" id="PS50102"/>
    </source>
</evidence>
<evidence type="ECO:0000256" key="8">
    <source>
        <dbReference type="PROSITE-ProRule" id="PRU00176"/>
    </source>
</evidence>
<keyword evidence="4" id="KW-0677">Repeat</keyword>
<name>A0A6A4MBX8_9ERIC</name>
<protein>
    <recommendedName>
        <fullName evidence="11">RRM domain-containing protein</fullName>
    </recommendedName>
</protein>
<organism evidence="12 13">
    <name type="scientific">Rhododendron williamsianum</name>
    <dbReference type="NCBI Taxonomy" id="262921"/>
    <lineage>
        <taxon>Eukaryota</taxon>
        <taxon>Viridiplantae</taxon>
        <taxon>Streptophyta</taxon>
        <taxon>Embryophyta</taxon>
        <taxon>Tracheophyta</taxon>
        <taxon>Spermatophyta</taxon>
        <taxon>Magnoliopsida</taxon>
        <taxon>eudicotyledons</taxon>
        <taxon>Gunneridae</taxon>
        <taxon>Pentapetalae</taxon>
        <taxon>asterids</taxon>
        <taxon>Ericales</taxon>
        <taxon>Ericaceae</taxon>
        <taxon>Ericoideae</taxon>
        <taxon>Rhodoreae</taxon>
        <taxon>Rhododendron</taxon>
    </lineage>
</organism>
<keyword evidence="9" id="KW-0175">Coiled coil</keyword>
<dbReference type="GO" id="GO:0008270">
    <property type="term" value="F:zinc ion binding"/>
    <property type="evidence" value="ECO:0007669"/>
    <property type="project" value="UniProtKB-KW"/>
</dbReference>
<sequence length="442" mass="48639">LWDHLLKCAHQSDSAIGLLDLKDITVTSPHSSCADRDLRRTRSKDVQNHGNGNSDSSLLSRIGCSSLIPTVTEQSSECIDRSKIANYRGSELPSQLVDFPRREIVSRNSEPSTIEPSTRKMYAGNISARSLPRAVEELSRGSKKPRGSVWDRLGKPCEETVVINDNKTVDPLAVAVLETEKEVSNLNTLLVPVPIVFFVEQAQDMKDKLRKIEREMFKLRTKQLEMKRDGQPHVSSNPGKTDSIASDNFLKFQSNGRLSHPFIKYKDTFNPTGSIAHEGKPPHKPGLGFACMKIALPLTDTSVIKHSEEDVKSRTVFVTNVHFAATKEALSLHFAKCGVVLSVVILTDILSGQPKGSAYITFANKESVDKAVALSGTSFFSRIVKIVVEQSKIGAVGNTPPQRAGKPSQAQSSQIKTIRPFYPSSHLQWCREPLSAPSEPST</sequence>
<feature type="compositionally biased region" description="Polar residues" evidence="10">
    <location>
        <begin position="48"/>
        <end position="57"/>
    </location>
</feature>
<evidence type="ECO:0000256" key="5">
    <source>
        <dbReference type="ARBA" id="ARBA00022771"/>
    </source>
</evidence>
<dbReference type="PANTHER" id="PTHR14738">
    <property type="entry name" value="ZINC FINGER CCCH DOMAIN-CONTAINING PROTEIN 14"/>
    <property type="match status" value="1"/>
</dbReference>
<dbReference type="AlphaFoldDB" id="A0A6A4MBX8"/>
<feature type="non-terminal residue" evidence="12">
    <location>
        <position position="1"/>
    </location>
</feature>
<feature type="domain" description="RRM" evidence="11">
    <location>
        <begin position="314"/>
        <end position="391"/>
    </location>
</feature>
<gene>
    <name evidence="12" type="ORF">C3L33_02407</name>
</gene>
<evidence type="ECO:0000256" key="10">
    <source>
        <dbReference type="SAM" id="MobiDB-lite"/>
    </source>
</evidence>
<keyword evidence="8" id="KW-0694">RNA-binding</keyword>
<dbReference type="GO" id="GO:0008143">
    <property type="term" value="F:poly(A) binding"/>
    <property type="evidence" value="ECO:0007669"/>
    <property type="project" value="InterPro"/>
</dbReference>
<dbReference type="GO" id="GO:0005634">
    <property type="term" value="C:nucleus"/>
    <property type="evidence" value="ECO:0007669"/>
    <property type="project" value="UniProtKB-SubCell"/>
</dbReference>
<dbReference type="GO" id="GO:0043488">
    <property type="term" value="P:regulation of mRNA stability"/>
    <property type="evidence" value="ECO:0007669"/>
    <property type="project" value="InterPro"/>
</dbReference>
<dbReference type="OrthoDB" id="4726at2759"/>
<dbReference type="PANTHER" id="PTHR14738:SF29">
    <property type="entry name" value="ZINC FINGER CCCH DOMAIN-CONTAINING PROTEIN 14"/>
    <property type="match status" value="1"/>
</dbReference>
<keyword evidence="6" id="KW-0862">Zinc</keyword>
<dbReference type="InterPro" id="IPR035979">
    <property type="entry name" value="RBD_domain_sf"/>
</dbReference>
<feature type="compositionally biased region" description="Basic and acidic residues" evidence="10">
    <location>
        <begin position="33"/>
        <end position="47"/>
    </location>
</feature>
<evidence type="ECO:0000313" key="12">
    <source>
        <dbReference type="EMBL" id="KAE9465691.1"/>
    </source>
</evidence>
<dbReference type="Gene3D" id="3.30.70.330">
    <property type="match status" value="1"/>
</dbReference>
<accession>A0A6A4MBX8</accession>
<dbReference type="InterPro" id="IPR040366">
    <property type="entry name" value="Nab2/ZC3H14"/>
</dbReference>
<evidence type="ECO:0000313" key="13">
    <source>
        <dbReference type="Proteomes" id="UP000428333"/>
    </source>
</evidence>
<keyword evidence="3" id="KW-0479">Metal-binding</keyword>
<dbReference type="PROSITE" id="PS50102">
    <property type="entry name" value="RRM"/>
    <property type="match status" value="1"/>
</dbReference>
<dbReference type="Pfam" id="PF00076">
    <property type="entry name" value="RRM_1"/>
    <property type="match status" value="1"/>
</dbReference>
<keyword evidence="13" id="KW-1185">Reference proteome</keyword>
<proteinExistence type="inferred from homology"/>
<comment type="similarity">
    <text evidence="2">Belongs to the ZC3H14 family.</text>
</comment>
<dbReference type="EMBL" id="QEFC01000236">
    <property type="protein sequence ID" value="KAE9465691.1"/>
    <property type="molecule type" value="Genomic_DNA"/>
</dbReference>